<dbReference type="CDD" id="cd03293">
    <property type="entry name" value="ABC_NrtD_SsuB_transporters"/>
    <property type="match status" value="1"/>
</dbReference>
<name>A0A917GTN0_9BACL</name>
<comment type="caution">
    <text evidence="5">The sequence shown here is derived from an EMBL/GenBank/DDBJ whole genome shotgun (WGS) entry which is preliminary data.</text>
</comment>
<evidence type="ECO:0000313" key="5">
    <source>
        <dbReference type="EMBL" id="GGG56096.1"/>
    </source>
</evidence>
<dbReference type="PROSITE" id="PS50893">
    <property type="entry name" value="ABC_TRANSPORTER_2"/>
    <property type="match status" value="1"/>
</dbReference>
<dbReference type="InterPro" id="IPR003593">
    <property type="entry name" value="AAA+_ATPase"/>
</dbReference>
<keyword evidence="2" id="KW-0547">Nucleotide-binding</keyword>
<dbReference type="EMBL" id="BMHY01000001">
    <property type="protein sequence ID" value="GGG56096.1"/>
    <property type="molecule type" value="Genomic_DNA"/>
</dbReference>
<dbReference type="InterPro" id="IPR003439">
    <property type="entry name" value="ABC_transporter-like_ATP-bd"/>
</dbReference>
<dbReference type="Proteomes" id="UP000600247">
    <property type="component" value="Unassembled WGS sequence"/>
</dbReference>
<protein>
    <submittedName>
        <fullName evidence="5">Nitrate ABC transporter ATP-binding protein</fullName>
    </submittedName>
</protein>
<dbReference type="Pfam" id="PF00005">
    <property type="entry name" value="ABC_tran"/>
    <property type="match status" value="1"/>
</dbReference>
<dbReference type="Gene3D" id="3.40.50.300">
    <property type="entry name" value="P-loop containing nucleotide triphosphate hydrolases"/>
    <property type="match status" value="1"/>
</dbReference>
<evidence type="ECO:0000256" key="1">
    <source>
        <dbReference type="ARBA" id="ARBA00022448"/>
    </source>
</evidence>
<dbReference type="PANTHER" id="PTHR42788">
    <property type="entry name" value="TAURINE IMPORT ATP-BINDING PROTEIN-RELATED"/>
    <property type="match status" value="1"/>
</dbReference>
<evidence type="ECO:0000256" key="3">
    <source>
        <dbReference type="ARBA" id="ARBA00022840"/>
    </source>
</evidence>
<dbReference type="RefSeq" id="WP_188887462.1">
    <property type="nucleotide sequence ID" value="NZ_BMHY01000001.1"/>
</dbReference>
<dbReference type="InterPro" id="IPR017871">
    <property type="entry name" value="ABC_transporter-like_CS"/>
</dbReference>
<dbReference type="InterPro" id="IPR050166">
    <property type="entry name" value="ABC_transporter_ATP-bind"/>
</dbReference>
<evidence type="ECO:0000259" key="4">
    <source>
        <dbReference type="PROSITE" id="PS50893"/>
    </source>
</evidence>
<organism evidence="5 6">
    <name type="scientific">Paenibacillus radicis</name>
    <name type="common">ex Gao et al. 2016</name>
    <dbReference type="NCBI Taxonomy" id="1737354"/>
    <lineage>
        <taxon>Bacteria</taxon>
        <taxon>Bacillati</taxon>
        <taxon>Bacillota</taxon>
        <taxon>Bacilli</taxon>
        <taxon>Bacillales</taxon>
        <taxon>Paenibacillaceae</taxon>
        <taxon>Paenibacillus</taxon>
    </lineage>
</organism>
<reference evidence="5 6" key="1">
    <citation type="journal article" date="2014" name="Int. J. Syst. Evol. Microbiol.">
        <title>Complete genome sequence of Corynebacterium casei LMG S-19264T (=DSM 44701T), isolated from a smear-ripened cheese.</title>
        <authorList>
            <consortium name="US DOE Joint Genome Institute (JGI-PGF)"/>
            <person name="Walter F."/>
            <person name="Albersmeier A."/>
            <person name="Kalinowski J."/>
            <person name="Ruckert C."/>
        </authorList>
    </citation>
    <scope>NUCLEOTIDE SEQUENCE [LARGE SCALE GENOMIC DNA]</scope>
    <source>
        <strain evidence="5 6">CGMCC 1.15286</strain>
    </source>
</reference>
<dbReference type="SUPFAM" id="SSF52540">
    <property type="entry name" value="P-loop containing nucleoside triphosphate hydrolases"/>
    <property type="match status" value="1"/>
</dbReference>
<dbReference type="InterPro" id="IPR027417">
    <property type="entry name" value="P-loop_NTPase"/>
</dbReference>
<keyword evidence="1" id="KW-0813">Transport</keyword>
<evidence type="ECO:0000313" key="6">
    <source>
        <dbReference type="Proteomes" id="UP000600247"/>
    </source>
</evidence>
<dbReference type="AlphaFoldDB" id="A0A917GTN0"/>
<gene>
    <name evidence="5" type="ORF">GCM10010918_06290</name>
</gene>
<dbReference type="SMART" id="SM00382">
    <property type="entry name" value="AAA"/>
    <property type="match status" value="1"/>
</dbReference>
<proteinExistence type="predicted"/>
<keyword evidence="6" id="KW-1185">Reference proteome</keyword>
<dbReference type="GO" id="GO:0016887">
    <property type="term" value="F:ATP hydrolysis activity"/>
    <property type="evidence" value="ECO:0007669"/>
    <property type="project" value="InterPro"/>
</dbReference>
<feature type="domain" description="ABC transporter" evidence="4">
    <location>
        <begin position="24"/>
        <end position="256"/>
    </location>
</feature>
<dbReference type="GO" id="GO:0005524">
    <property type="term" value="F:ATP binding"/>
    <property type="evidence" value="ECO:0007669"/>
    <property type="project" value="UniProtKB-KW"/>
</dbReference>
<keyword evidence="3 5" id="KW-0067">ATP-binding</keyword>
<dbReference type="PANTHER" id="PTHR42788:SF13">
    <property type="entry name" value="ALIPHATIC SULFONATES IMPORT ATP-BINDING PROTEIN SSUB"/>
    <property type="match status" value="1"/>
</dbReference>
<sequence length="280" mass="30752">MIEAAIDDEIWKPREQSESAKDAVALNSVSLRYGGKAAGNTDVLGAVQLHIQEGEFVCILGPSGCGKTSLLKLVAGYEKPTEGEVRLYNQPHPGPNPKVGVVFQHANLFPWLSVNRNVQFGLKMLGLKRSERNRIAIETLGQVGLDSAASLLPHQLSGGMKQRAAIARALAANPALLLMDEPFAALDAITRESLQYLLRKLWIETGKTIVFITHDVEEALLLGSRLIVMKGGPGRIEIDMPNSLNRASEPFAFARQHLRYGETREQLLKALRPSDQSWQD</sequence>
<dbReference type="PROSITE" id="PS00211">
    <property type="entry name" value="ABC_TRANSPORTER_1"/>
    <property type="match status" value="1"/>
</dbReference>
<accession>A0A917GTN0</accession>
<evidence type="ECO:0000256" key="2">
    <source>
        <dbReference type="ARBA" id="ARBA00022741"/>
    </source>
</evidence>